<dbReference type="EMBL" id="BEXD01000258">
    <property type="protein sequence ID" value="GBB85849.1"/>
    <property type="molecule type" value="Genomic_DNA"/>
</dbReference>
<dbReference type="Proteomes" id="UP000615446">
    <property type="component" value="Unassembled WGS sequence"/>
</dbReference>
<dbReference type="Gene3D" id="3.80.10.10">
    <property type="entry name" value="Ribonuclease Inhibitor"/>
    <property type="match status" value="1"/>
</dbReference>
<keyword evidence="3" id="KW-1185">Reference proteome</keyword>
<name>A0A2Z6QJ84_9GLOM</name>
<protein>
    <submittedName>
        <fullName evidence="1">Uncharacterized protein</fullName>
    </submittedName>
</protein>
<proteinExistence type="predicted"/>
<dbReference type="Proteomes" id="UP000247702">
    <property type="component" value="Unassembled WGS sequence"/>
</dbReference>
<accession>A0A2Z6QJ84</accession>
<dbReference type="SUPFAM" id="SSF52047">
    <property type="entry name" value="RNI-like"/>
    <property type="match status" value="1"/>
</dbReference>
<dbReference type="AlphaFoldDB" id="A0A2Z6QJ84"/>
<sequence>MFSNLQNDDEFLFYKGEIFKLFINNKTKFIQHYLPQEINDQIHLVPGAKECFPKIEFLNFYGDVNEEILIGLSEICKSIKRLELFVTKNTNSGIIKLIDAQKRLKEVYIEILNNNNNKSLENLLIKHEKNIEYLRLNKQSMTNIITYFKNLKILEVGDISQNIPWNRGRLF</sequence>
<gene>
    <name evidence="2" type="ORF">RCL2_002579900</name>
    <name evidence="1" type="ORF">RclHR1_01230012</name>
</gene>
<evidence type="ECO:0000313" key="3">
    <source>
        <dbReference type="Proteomes" id="UP000247702"/>
    </source>
</evidence>
<evidence type="ECO:0000313" key="1">
    <source>
        <dbReference type="EMBL" id="GBB85849.1"/>
    </source>
</evidence>
<reference evidence="1 3" key="1">
    <citation type="submission" date="2017-11" db="EMBL/GenBank/DDBJ databases">
        <title>The genome of Rhizophagus clarus HR1 reveals common genetic basis of auxotrophy among arbuscular mycorrhizal fungi.</title>
        <authorList>
            <person name="Kobayashi Y."/>
        </authorList>
    </citation>
    <scope>NUCLEOTIDE SEQUENCE [LARGE SCALE GENOMIC DNA]</scope>
    <source>
        <strain evidence="1 3">HR1</strain>
    </source>
</reference>
<comment type="caution">
    <text evidence="1">The sequence shown here is derived from an EMBL/GenBank/DDBJ whole genome shotgun (WGS) entry which is preliminary data.</text>
</comment>
<reference evidence="2" key="2">
    <citation type="submission" date="2019-10" db="EMBL/GenBank/DDBJ databases">
        <title>Conservation and host-specific expression of non-tandemly repeated heterogenous ribosome RNA gene in arbuscular mycorrhizal fungi.</title>
        <authorList>
            <person name="Maeda T."/>
            <person name="Kobayashi Y."/>
            <person name="Nakagawa T."/>
            <person name="Ezawa T."/>
            <person name="Yamaguchi K."/>
            <person name="Bino T."/>
            <person name="Nishimoto Y."/>
            <person name="Shigenobu S."/>
            <person name="Kawaguchi M."/>
        </authorList>
    </citation>
    <scope>NUCLEOTIDE SEQUENCE</scope>
    <source>
        <strain evidence="2">HR1</strain>
    </source>
</reference>
<dbReference type="InterPro" id="IPR032675">
    <property type="entry name" value="LRR_dom_sf"/>
</dbReference>
<organism evidence="1 3">
    <name type="scientific">Rhizophagus clarus</name>
    <dbReference type="NCBI Taxonomy" id="94130"/>
    <lineage>
        <taxon>Eukaryota</taxon>
        <taxon>Fungi</taxon>
        <taxon>Fungi incertae sedis</taxon>
        <taxon>Mucoromycota</taxon>
        <taxon>Glomeromycotina</taxon>
        <taxon>Glomeromycetes</taxon>
        <taxon>Glomerales</taxon>
        <taxon>Glomeraceae</taxon>
        <taxon>Rhizophagus</taxon>
    </lineage>
</organism>
<dbReference type="EMBL" id="BLAL01000278">
    <property type="protein sequence ID" value="GES99287.1"/>
    <property type="molecule type" value="Genomic_DNA"/>
</dbReference>
<evidence type="ECO:0000313" key="2">
    <source>
        <dbReference type="EMBL" id="GES99287.1"/>
    </source>
</evidence>